<sequence length="330" mass="39051">MLNTHVLNKLKELQTILSERFILEKEIKQMPQSLTTQQDMLKRLKEDFISKNQKYEYVKNKIKQLTIQLQEAENKRVGIEARMEHLETQREYEAAEKEIAYAKEKENEIRRELQKEEARAKDLEETITREKNVIQSAEDDIKNEESLINEKLAEKQAKLNELMLKEKEITPDLDPDVVFKFSRIIKSKEGIGIVPVIKDVCTGCNILLPREFVNKIRRADEIVFCPHCSRILFFQQIEDEKENLVYESDVFGELSDLVEEDDLFEDELFEEEQLDIYDSEDDIYDSEDIEDDEDDEDDEELKDDDDFVDDDFVDDLDDEEITDDDIEDEI</sequence>
<evidence type="ECO:0000259" key="3">
    <source>
        <dbReference type="Pfam" id="PF02591"/>
    </source>
</evidence>
<accession>A0ABU9UAQ6</accession>
<dbReference type="InterPro" id="IPR052376">
    <property type="entry name" value="Oxidative_Scav/Glycosyltrans"/>
</dbReference>
<feature type="domain" description="C4-type zinc ribbon" evidence="3">
    <location>
        <begin position="200"/>
        <end position="232"/>
    </location>
</feature>
<dbReference type="Proteomes" id="UP001466331">
    <property type="component" value="Unassembled WGS sequence"/>
</dbReference>
<evidence type="ECO:0000313" key="5">
    <source>
        <dbReference type="Proteomes" id="UP001466331"/>
    </source>
</evidence>
<dbReference type="EMBL" id="JBCHKQ010000002">
    <property type="protein sequence ID" value="MEM5947743.1"/>
    <property type="molecule type" value="Genomic_DNA"/>
</dbReference>
<dbReference type="Gene3D" id="1.10.287.1490">
    <property type="match status" value="1"/>
</dbReference>
<dbReference type="RefSeq" id="WP_420069193.1">
    <property type="nucleotide sequence ID" value="NZ_JBCHKQ010000002.1"/>
</dbReference>
<keyword evidence="5" id="KW-1185">Reference proteome</keyword>
<evidence type="ECO:0000313" key="4">
    <source>
        <dbReference type="EMBL" id="MEM5947743.1"/>
    </source>
</evidence>
<dbReference type="InterPro" id="IPR003743">
    <property type="entry name" value="Zf-RING_7"/>
</dbReference>
<evidence type="ECO:0000256" key="2">
    <source>
        <dbReference type="SAM" id="MobiDB-lite"/>
    </source>
</evidence>
<name>A0ABU9UAQ6_9SPIR</name>
<reference evidence="4 5" key="1">
    <citation type="submission" date="2024-03" db="EMBL/GenBank/DDBJ databases">
        <title>Ignisphaera cupida sp. nov., a hyperthermophilic hydrolytic archaeon from a hot spring of Kamchatka, and proposal of Ignisphaeraceae fam. nov.</title>
        <authorList>
            <person name="Podosokorskaya O.A."/>
            <person name="Elcheninov A.G."/>
            <person name="Maltseva A.I."/>
            <person name="Zayulina K.S."/>
            <person name="Novikov A."/>
            <person name="Merkel A.Y."/>
        </authorList>
    </citation>
    <scope>NUCLEOTIDE SEQUENCE [LARGE SCALE GENOMIC DNA]</scope>
    <source>
        <strain evidence="4 5">38H-sp</strain>
    </source>
</reference>
<keyword evidence="1" id="KW-0175">Coiled coil</keyword>
<feature type="region of interest" description="Disordered" evidence="2">
    <location>
        <begin position="276"/>
        <end position="330"/>
    </location>
</feature>
<comment type="caution">
    <text evidence="4">The sequence shown here is derived from an EMBL/GenBank/DDBJ whole genome shotgun (WGS) entry which is preliminary data.</text>
</comment>
<dbReference type="PANTHER" id="PTHR39082:SF1">
    <property type="entry name" value="SCAVENGER RECEPTOR CLASS A MEMBER 3"/>
    <property type="match status" value="1"/>
</dbReference>
<proteinExistence type="predicted"/>
<dbReference type="Pfam" id="PF02591">
    <property type="entry name" value="Zn_ribbon_9"/>
    <property type="match status" value="1"/>
</dbReference>
<feature type="coiled-coil region" evidence="1">
    <location>
        <begin position="55"/>
        <end position="161"/>
    </location>
</feature>
<organism evidence="4 5">
    <name type="scientific">Rarispira pelagica</name>
    <dbReference type="NCBI Taxonomy" id="3141764"/>
    <lineage>
        <taxon>Bacteria</taxon>
        <taxon>Pseudomonadati</taxon>
        <taxon>Spirochaetota</taxon>
        <taxon>Spirochaetia</taxon>
        <taxon>Winmispirales</taxon>
        <taxon>Winmispiraceae</taxon>
        <taxon>Rarispira</taxon>
    </lineage>
</organism>
<dbReference type="PANTHER" id="PTHR39082">
    <property type="entry name" value="PHOSPHOLIPASE C-BETA-2-RELATED"/>
    <property type="match status" value="1"/>
</dbReference>
<gene>
    <name evidence="4" type="ORF">WKV44_04215</name>
</gene>
<protein>
    <submittedName>
        <fullName evidence="4">C4-type zinc ribbon domain-containing protein</fullName>
    </submittedName>
</protein>
<evidence type="ECO:0000256" key="1">
    <source>
        <dbReference type="SAM" id="Coils"/>
    </source>
</evidence>